<feature type="binding site" evidence="10">
    <location>
        <begin position="14"/>
        <end position="19"/>
    </location>
    <ligand>
        <name>substrate</name>
    </ligand>
</feature>
<comment type="cofactor">
    <cofactor evidence="1 10">
        <name>Mg(2+)</name>
        <dbReference type="ChEBI" id="CHEBI:18420"/>
    </cofactor>
</comment>
<comment type="similarity">
    <text evidence="3 10 13">Belongs to the IPP transferase family.</text>
</comment>
<comment type="subunit">
    <text evidence="10">Monomer.</text>
</comment>
<evidence type="ECO:0000256" key="9">
    <source>
        <dbReference type="ARBA" id="ARBA00049563"/>
    </source>
</evidence>
<feature type="site" description="Interaction with substrate tRNA" evidence="10">
    <location>
        <position position="103"/>
    </location>
</feature>
<protein>
    <recommendedName>
        <fullName evidence="10">tRNA dimethylallyltransferase</fullName>
        <ecNumber evidence="10">2.5.1.75</ecNumber>
    </recommendedName>
    <alternativeName>
        <fullName evidence="10">Dimethylallyl diphosphate:tRNA dimethylallyltransferase</fullName>
        <shortName evidence="10">DMAPP:tRNA dimethylallyltransferase</shortName>
        <shortName evidence="10">DMATase</shortName>
    </alternativeName>
    <alternativeName>
        <fullName evidence="10">Isopentenyl-diphosphate:tRNA isopentenyltransferase</fullName>
        <shortName evidence="10">IPP transferase</shortName>
        <shortName evidence="10">IPPT</shortName>
        <shortName evidence="10">IPTase</shortName>
    </alternativeName>
</protein>
<keyword evidence="7 10" id="KW-0067">ATP-binding</keyword>
<gene>
    <name evidence="10 14" type="primary">miaA</name>
    <name evidence="14" type="ORF">HXA33_06160</name>
</gene>
<keyword evidence="15" id="KW-1185">Reference proteome</keyword>
<accession>A0A9Q4B0I4</accession>
<dbReference type="NCBIfam" id="TIGR00174">
    <property type="entry name" value="miaA"/>
    <property type="match status" value="1"/>
</dbReference>
<dbReference type="PANTHER" id="PTHR11088:SF60">
    <property type="entry name" value="TRNA DIMETHYLALLYLTRANSFERASE"/>
    <property type="match status" value="1"/>
</dbReference>
<evidence type="ECO:0000256" key="13">
    <source>
        <dbReference type="RuleBase" id="RU003785"/>
    </source>
</evidence>
<comment type="catalytic activity">
    <reaction evidence="9 10 11">
        <text>adenosine(37) in tRNA + dimethylallyl diphosphate = N(6)-dimethylallyladenosine(37) in tRNA + diphosphate</text>
        <dbReference type="Rhea" id="RHEA:26482"/>
        <dbReference type="Rhea" id="RHEA-COMP:10162"/>
        <dbReference type="Rhea" id="RHEA-COMP:10375"/>
        <dbReference type="ChEBI" id="CHEBI:33019"/>
        <dbReference type="ChEBI" id="CHEBI:57623"/>
        <dbReference type="ChEBI" id="CHEBI:74411"/>
        <dbReference type="ChEBI" id="CHEBI:74415"/>
        <dbReference type="EC" id="2.5.1.75"/>
    </reaction>
</comment>
<dbReference type="InterPro" id="IPR018022">
    <property type="entry name" value="IPT"/>
</dbReference>
<sequence length="309" mass="35649">MTNHKPLVVIVGPTAVGKTALSIRLAKKFHGEIVSGDSMQVYRGMDIGTAKIMQQEREGIPHHMIDIVNPDDSFSVADFQAEAKQVISSLHAQNKLPLLVGGTGLYVNAVMYNYHFTEAQGDPVFREEMEMYAQQYGKEALHNKLQKIDPASYQELHPNNVRRVIRALEVYHLTGKPLRGDEQTPLSSSYIPIVLGLTMERELLYARINERVDMMVENGLFKEVEQLYKMGYRHYQSMQAIGYKEIMSYFTGELTKEAAIDLLKRNSRRFAKRQLTWFRNKMSIHWFNMTDDREKREKEIEDFLAGKLL</sequence>
<evidence type="ECO:0000256" key="3">
    <source>
        <dbReference type="ARBA" id="ARBA00005842"/>
    </source>
</evidence>
<dbReference type="RefSeq" id="WP_078579818.1">
    <property type="nucleotide sequence ID" value="NZ_JABXYM010000001.1"/>
</dbReference>
<proteinExistence type="inferred from homology"/>
<name>A0A9Q4B0I4_SALAG</name>
<dbReference type="InterPro" id="IPR039657">
    <property type="entry name" value="Dimethylallyltransferase"/>
</dbReference>
<dbReference type="GO" id="GO:0052381">
    <property type="term" value="F:tRNA dimethylallyltransferase activity"/>
    <property type="evidence" value="ECO:0007669"/>
    <property type="project" value="UniProtKB-UniRule"/>
</dbReference>
<dbReference type="FunFam" id="1.10.20.140:FF:000001">
    <property type="entry name" value="tRNA dimethylallyltransferase"/>
    <property type="match status" value="1"/>
</dbReference>
<evidence type="ECO:0000256" key="6">
    <source>
        <dbReference type="ARBA" id="ARBA00022741"/>
    </source>
</evidence>
<feature type="site" description="Interaction with substrate tRNA" evidence="10">
    <location>
        <position position="126"/>
    </location>
</feature>
<dbReference type="EC" id="2.5.1.75" evidence="10"/>
<evidence type="ECO:0000256" key="8">
    <source>
        <dbReference type="ARBA" id="ARBA00022842"/>
    </source>
</evidence>
<dbReference type="OrthoDB" id="9776390at2"/>
<comment type="function">
    <text evidence="2 10 12">Catalyzes the transfer of a dimethylallyl group onto the adenine at position 37 in tRNAs that read codons beginning with uridine, leading to the formation of N6-(dimethylallyl)adenosine (i(6)A).</text>
</comment>
<dbReference type="InterPro" id="IPR027417">
    <property type="entry name" value="P-loop_NTPase"/>
</dbReference>
<evidence type="ECO:0000256" key="12">
    <source>
        <dbReference type="RuleBase" id="RU003784"/>
    </source>
</evidence>
<dbReference type="PANTHER" id="PTHR11088">
    <property type="entry name" value="TRNA DIMETHYLALLYLTRANSFERASE"/>
    <property type="match status" value="1"/>
</dbReference>
<dbReference type="Gene3D" id="3.40.50.300">
    <property type="entry name" value="P-loop containing nucleotide triphosphate hydrolases"/>
    <property type="match status" value="1"/>
</dbReference>
<evidence type="ECO:0000256" key="7">
    <source>
        <dbReference type="ARBA" id="ARBA00022840"/>
    </source>
</evidence>
<reference evidence="14" key="1">
    <citation type="submission" date="2020-06" db="EMBL/GenBank/DDBJ databases">
        <title>Insight into the genomes of haloalkaliphilic bacilli from Kenyan soda lakes.</title>
        <authorList>
            <person name="Mwirichia R."/>
            <person name="Villamizar G.C."/>
            <person name="Poehlein A."/>
            <person name="Mugweru J."/>
            <person name="Kipnyargis A."/>
            <person name="Kiplimo D."/>
            <person name="Orwa P."/>
            <person name="Daniel R."/>
        </authorList>
    </citation>
    <scope>NUCLEOTIDE SEQUENCE</scope>
    <source>
        <strain evidence="14">B1096_S55</strain>
    </source>
</reference>
<dbReference type="Pfam" id="PF01715">
    <property type="entry name" value="IPPT"/>
    <property type="match status" value="1"/>
</dbReference>
<dbReference type="Gene3D" id="1.10.20.140">
    <property type="match status" value="1"/>
</dbReference>
<dbReference type="AlphaFoldDB" id="A0A9Q4B0I4"/>
<comment type="caution">
    <text evidence="14">The sequence shown here is derived from an EMBL/GenBank/DDBJ whole genome shotgun (WGS) entry which is preliminary data.</text>
</comment>
<keyword evidence="5 10" id="KW-0819">tRNA processing</keyword>
<keyword evidence="6 10" id="KW-0547">Nucleotide-binding</keyword>
<feature type="region of interest" description="Interaction with substrate tRNA" evidence="10">
    <location>
        <begin position="37"/>
        <end position="40"/>
    </location>
</feature>
<dbReference type="SUPFAM" id="SSF52540">
    <property type="entry name" value="P-loop containing nucleoside triphosphate hydrolases"/>
    <property type="match status" value="2"/>
</dbReference>
<evidence type="ECO:0000313" key="15">
    <source>
        <dbReference type="Proteomes" id="UP001057753"/>
    </source>
</evidence>
<evidence type="ECO:0000256" key="4">
    <source>
        <dbReference type="ARBA" id="ARBA00022679"/>
    </source>
</evidence>
<evidence type="ECO:0000256" key="10">
    <source>
        <dbReference type="HAMAP-Rule" id="MF_00185"/>
    </source>
</evidence>
<evidence type="ECO:0000256" key="5">
    <source>
        <dbReference type="ARBA" id="ARBA00022694"/>
    </source>
</evidence>
<evidence type="ECO:0000256" key="2">
    <source>
        <dbReference type="ARBA" id="ARBA00003213"/>
    </source>
</evidence>
<dbReference type="GO" id="GO:0006400">
    <property type="term" value="P:tRNA modification"/>
    <property type="evidence" value="ECO:0007669"/>
    <property type="project" value="TreeGrafter"/>
</dbReference>
<dbReference type="EMBL" id="JABXYM010000001">
    <property type="protein sequence ID" value="MCR6096127.1"/>
    <property type="molecule type" value="Genomic_DNA"/>
</dbReference>
<evidence type="ECO:0000256" key="11">
    <source>
        <dbReference type="RuleBase" id="RU003783"/>
    </source>
</evidence>
<organism evidence="14 15">
    <name type="scientific">Salipaludibacillus agaradhaerens</name>
    <name type="common">Bacillus agaradhaerens</name>
    <dbReference type="NCBI Taxonomy" id="76935"/>
    <lineage>
        <taxon>Bacteria</taxon>
        <taxon>Bacillati</taxon>
        <taxon>Bacillota</taxon>
        <taxon>Bacilli</taxon>
        <taxon>Bacillales</taxon>
        <taxon>Bacillaceae</taxon>
    </lineage>
</organism>
<evidence type="ECO:0000256" key="1">
    <source>
        <dbReference type="ARBA" id="ARBA00001946"/>
    </source>
</evidence>
<feature type="binding site" evidence="10">
    <location>
        <begin position="12"/>
        <end position="19"/>
    </location>
    <ligand>
        <name>ATP</name>
        <dbReference type="ChEBI" id="CHEBI:30616"/>
    </ligand>
</feature>
<keyword evidence="4 10" id="KW-0808">Transferase</keyword>
<evidence type="ECO:0000313" key="14">
    <source>
        <dbReference type="EMBL" id="MCR6096127.1"/>
    </source>
</evidence>
<dbReference type="Proteomes" id="UP001057753">
    <property type="component" value="Unassembled WGS sequence"/>
</dbReference>
<dbReference type="HAMAP" id="MF_00185">
    <property type="entry name" value="IPP_trans"/>
    <property type="match status" value="1"/>
</dbReference>
<keyword evidence="8 10" id="KW-0460">Magnesium</keyword>
<dbReference type="GO" id="GO:0005524">
    <property type="term" value="F:ATP binding"/>
    <property type="evidence" value="ECO:0007669"/>
    <property type="project" value="UniProtKB-UniRule"/>
</dbReference>
<comment type="caution">
    <text evidence="10">Lacks conserved residue(s) required for the propagation of feature annotation.</text>
</comment>